<feature type="transmembrane region" description="Helical" evidence="2">
    <location>
        <begin position="77"/>
        <end position="97"/>
    </location>
</feature>
<gene>
    <name evidence="3" type="ORF">Vbra_18647</name>
</gene>
<dbReference type="AlphaFoldDB" id="A0A0G4GTD6"/>
<keyword evidence="4" id="KW-1185">Reference proteome</keyword>
<dbReference type="Proteomes" id="UP000041254">
    <property type="component" value="Unassembled WGS sequence"/>
</dbReference>
<evidence type="ECO:0000313" key="3">
    <source>
        <dbReference type="EMBL" id="CEM33750.1"/>
    </source>
</evidence>
<dbReference type="InParanoid" id="A0A0G4GTD6"/>
<evidence type="ECO:0000256" key="2">
    <source>
        <dbReference type="SAM" id="Phobius"/>
    </source>
</evidence>
<keyword evidence="2" id="KW-0812">Transmembrane</keyword>
<reference evidence="3 4" key="1">
    <citation type="submission" date="2014-11" db="EMBL/GenBank/DDBJ databases">
        <authorList>
            <person name="Zhu J."/>
            <person name="Qi W."/>
            <person name="Song R."/>
        </authorList>
    </citation>
    <scope>NUCLEOTIDE SEQUENCE [LARGE SCALE GENOMIC DNA]</scope>
</reference>
<feature type="region of interest" description="Disordered" evidence="1">
    <location>
        <begin position="1"/>
        <end position="45"/>
    </location>
</feature>
<keyword evidence="2" id="KW-1133">Transmembrane helix</keyword>
<name>A0A0G4GTD6_VITBC</name>
<evidence type="ECO:0000256" key="1">
    <source>
        <dbReference type="SAM" id="MobiDB-lite"/>
    </source>
</evidence>
<accession>A0A0G4GTD6</accession>
<protein>
    <submittedName>
        <fullName evidence="3">Uncharacterized protein</fullName>
    </submittedName>
</protein>
<dbReference type="EMBL" id="CDMY01000791">
    <property type="protein sequence ID" value="CEM33750.1"/>
    <property type="molecule type" value="Genomic_DNA"/>
</dbReference>
<feature type="transmembrane region" description="Helical" evidence="2">
    <location>
        <begin position="117"/>
        <end position="141"/>
    </location>
</feature>
<keyword evidence="2" id="KW-0472">Membrane</keyword>
<organism evidence="3 4">
    <name type="scientific">Vitrella brassicaformis (strain CCMP3155)</name>
    <dbReference type="NCBI Taxonomy" id="1169540"/>
    <lineage>
        <taxon>Eukaryota</taxon>
        <taxon>Sar</taxon>
        <taxon>Alveolata</taxon>
        <taxon>Colpodellida</taxon>
        <taxon>Vitrellaceae</taxon>
        <taxon>Vitrella</taxon>
    </lineage>
</organism>
<sequence length="280" mass="30949">MRAEGRSLVPVTAPPDQRNMGGGEQQLAPSSPPPDTSSTHSGATDPLASFPWDPAEMEYLSLDDTGATYPYGLRWRVLIPSLVLICVGCVMFVKATVDQHYADTFHNWNVYGIPIPHAFLFPFLAVVSVVVFAMAMAHLYYKVVLRPTLVLRPTFVCVPSLRCFLRVRVRVVHFNTVISMTRLRRRGTSCLGLSQRIEVAYRKPSTSVHSPSTSSNILSHIGGLTSGLVAPDSSESSVRDRVMIDSLQLPSDKDFDDVWSFLLSQANPQREESRLTASDP</sequence>
<proteinExistence type="predicted"/>
<dbReference type="VEuPathDB" id="CryptoDB:Vbra_18647"/>
<evidence type="ECO:0000313" key="4">
    <source>
        <dbReference type="Proteomes" id="UP000041254"/>
    </source>
</evidence>